<name>F0WUM8_9STRA</name>
<evidence type="ECO:0000313" key="1">
    <source>
        <dbReference type="EMBL" id="CCA25109.1"/>
    </source>
</evidence>
<dbReference type="AlphaFoldDB" id="F0WUM8"/>
<dbReference type="EMBL" id="FR824321">
    <property type="protein sequence ID" value="CCA25109.1"/>
    <property type="molecule type" value="Genomic_DNA"/>
</dbReference>
<protein>
    <submittedName>
        <fullName evidence="1">AlNc14C276G10036 protein</fullName>
    </submittedName>
</protein>
<organism evidence="1">
    <name type="scientific">Albugo laibachii Nc14</name>
    <dbReference type="NCBI Taxonomy" id="890382"/>
    <lineage>
        <taxon>Eukaryota</taxon>
        <taxon>Sar</taxon>
        <taxon>Stramenopiles</taxon>
        <taxon>Oomycota</taxon>
        <taxon>Peronosporomycetes</taxon>
        <taxon>Albuginales</taxon>
        <taxon>Albuginaceae</taxon>
        <taxon>Albugo</taxon>
    </lineage>
</organism>
<reference evidence="1" key="2">
    <citation type="submission" date="2011-02" db="EMBL/GenBank/DDBJ databases">
        <authorList>
            <person name="MacLean D."/>
        </authorList>
    </citation>
    <scope>NUCLEOTIDE SEQUENCE</scope>
</reference>
<sequence>MFDGKTGPWLRREVRREMKQKEQTEGKMTVNVEVLNIDVYRQFLIDGVIPAIKMKCQRGTHTIPSTFSKTTPNHTSSLTTNQLFQQGRATCGTSTPNTSLLSPDCNVLDLVNSTPSEAFSTRRNFAVPMM</sequence>
<accession>F0WUM8</accession>
<gene>
    <name evidence="1" type="primary">AlNc14C276G10036</name>
    <name evidence="1" type="ORF">ALNC14_112530</name>
</gene>
<proteinExistence type="predicted"/>
<reference evidence="1" key="1">
    <citation type="journal article" date="2011" name="PLoS Biol.">
        <title>Gene gain and loss during evolution of obligate parasitism in the white rust pathogen of Arabidopsis thaliana.</title>
        <authorList>
            <person name="Kemen E."/>
            <person name="Gardiner A."/>
            <person name="Schultz-Larsen T."/>
            <person name="Kemen A.C."/>
            <person name="Balmuth A.L."/>
            <person name="Robert-Seilaniantz A."/>
            <person name="Bailey K."/>
            <person name="Holub E."/>
            <person name="Studholme D.J."/>
            <person name="Maclean D."/>
            <person name="Jones J.D."/>
        </authorList>
    </citation>
    <scope>NUCLEOTIDE SEQUENCE</scope>
</reference>
<dbReference type="HOGENOM" id="CLU_1941995_0_0_1"/>